<protein>
    <submittedName>
        <fullName evidence="9">ABC transporter permease protein YtcP</fullName>
    </submittedName>
</protein>
<feature type="transmembrane region" description="Helical" evidence="7">
    <location>
        <begin position="199"/>
        <end position="221"/>
    </location>
</feature>
<reference evidence="9 10" key="1">
    <citation type="submission" date="2023-02" db="EMBL/GenBank/DDBJ databases">
        <title>Dictyobacter halimunensis sp. nov., a new member of the class Ktedonobacteria from forest soil in a geothermal area.</title>
        <authorList>
            <person name="Rachmania M.K."/>
            <person name="Ningsih F."/>
            <person name="Sakai Y."/>
            <person name="Yabe S."/>
            <person name="Yokota A."/>
            <person name="Sjamsuridzal W."/>
        </authorList>
    </citation>
    <scope>NUCLEOTIDE SEQUENCE [LARGE SCALE GENOMIC DNA]</scope>
    <source>
        <strain evidence="9 10">S3.2.2.5</strain>
    </source>
</reference>
<feature type="transmembrane region" description="Helical" evidence="7">
    <location>
        <begin position="91"/>
        <end position="114"/>
    </location>
</feature>
<dbReference type="PROSITE" id="PS50928">
    <property type="entry name" value="ABC_TM1"/>
    <property type="match status" value="1"/>
</dbReference>
<keyword evidence="6 7" id="KW-0472">Membrane</keyword>
<dbReference type="PANTHER" id="PTHR43744">
    <property type="entry name" value="ABC TRANSPORTER PERMEASE PROTEIN MG189-RELATED-RELATED"/>
    <property type="match status" value="1"/>
</dbReference>
<evidence type="ECO:0000256" key="3">
    <source>
        <dbReference type="ARBA" id="ARBA00022475"/>
    </source>
</evidence>
<comment type="similarity">
    <text evidence="7">Belongs to the binding-protein-dependent transport system permease family.</text>
</comment>
<evidence type="ECO:0000256" key="2">
    <source>
        <dbReference type="ARBA" id="ARBA00022448"/>
    </source>
</evidence>
<keyword evidence="5 7" id="KW-1133">Transmembrane helix</keyword>
<keyword evidence="2 7" id="KW-0813">Transport</keyword>
<proteinExistence type="inferred from homology"/>
<comment type="subcellular location">
    <subcellularLocation>
        <location evidence="1 7">Cell membrane</location>
        <topology evidence="1 7">Multi-pass membrane protein</topology>
    </subcellularLocation>
</comment>
<evidence type="ECO:0000259" key="8">
    <source>
        <dbReference type="PROSITE" id="PS50928"/>
    </source>
</evidence>
<evidence type="ECO:0000256" key="4">
    <source>
        <dbReference type="ARBA" id="ARBA00022692"/>
    </source>
</evidence>
<evidence type="ECO:0000256" key="7">
    <source>
        <dbReference type="RuleBase" id="RU363032"/>
    </source>
</evidence>
<dbReference type="Proteomes" id="UP001344906">
    <property type="component" value="Unassembled WGS sequence"/>
</dbReference>
<dbReference type="InterPro" id="IPR035906">
    <property type="entry name" value="MetI-like_sf"/>
</dbReference>
<feature type="transmembrane region" description="Helical" evidence="7">
    <location>
        <begin position="28"/>
        <end position="50"/>
    </location>
</feature>
<dbReference type="PANTHER" id="PTHR43744:SF9">
    <property type="entry name" value="POLYGALACTURONAN_RHAMNOGALACTURONAN TRANSPORT SYSTEM PERMEASE PROTEIN YTCP"/>
    <property type="match status" value="1"/>
</dbReference>
<dbReference type="InterPro" id="IPR000515">
    <property type="entry name" value="MetI-like"/>
</dbReference>
<dbReference type="Gene3D" id="1.10.3720.10">
    <property type="entry name" value="MetI-like"/>
    <property type="match status" value="1"/>
</dbReference>
<organism evidence="9 10">
    <name type="scientific">Dictyobacter halimunensis</name>
    <dbReference type="NCBI Taxonomy" id="3026934"/>
    <lineage>
        <taxon>Bacteria</taxon>
        <taxon>Bacillati</taxon>
        <taxon>Chloroflexota</taxon>
        <taxon>Ktedonobacteria</taxon>
        <taxon>Ktedonobacterales</taxon>
        <taxon>Dictyobacteraceae</taxon>
        <taxon>Dictyobacter</taxon>
    </lineage>
</organism>
<evidence type="ECO:0000313" key="9">
    <source>
        <dbReference type="EMBL" id="GLV59168.1"/>
    </source>
</evidence>
<dbReference type="SUPFAM" id="SSF161098">
    <property type="entry name" value="MetI-like"/>
    <property type="match status" value="1"/>
</dbReference>
<evidence type="ECO:0000256" key="5">
    <source>
        <dbReference type="ARBA" id="ARBA00022989"/>
    </source>
</evidence>
<accession>A0ABQ6G3F9</accession>
<name>A0ABQ6G3F9_9CHLR</name>
<keyword evidence="3" id="KW-1003">Cell membrane</keyword>
<dbReference type="CDD" id="cd06261">
    <property type="entry name" value="TM_PBP2"/>
    <property type="match status" value="1"/>
</dbReference>
<sequence>MENRIETKSVFKTTAGKRGKNGISSFDWGLAAFLVIVILVTFVPVWYAIVVSVTPLELTKTVGYNLFLSPLNWSFAAYTQLFSQDSFLQALWNSVVLTSMAIVVNMILTTLTAYGLIFKDLPGRNLMLTLILFTFLFNAGLVPTYILVKNLNLLDSYLAIILPNAVSVYNMLVMRAFFQNIPTSLRESAIVDGANEFQVLWRIVLPLSKPILLTIGLFYAVTQWNDFFNPILYLSNNDLMPLPVLLRNILTAGNINDYVEVNSLFTAPQDALKMAAVILTMLPMLAVYPWIQRHFTKGVLVGSVKE</sequence>
<gene>
    <name evidence="9" type="primary">ytcP</name>
    <name evidence="9" type="ORF">KDH_59960</name>
</gene>
<feature type="domain" description="ABC transmembrane type-1" evidence="8">
    <location>
        <begin position="91"/>
        <end position="283"/>
    </location>
</feature>
<evidence type="ECO:0000256" key="6">
    <source>
        <dbReference type="ARBA" id="ARBA00023136"/>
    </source>
</evidence>
<feature type="transmembrane region" description="Helical" evidence="7">
    <location>
        <begin position="126"/>
        <end position="146"/>
    </location>
</feature>
<dbReference type="EMBL" id="BSRI01000002">
    <property type="protein sequence ID" value="GLV59168.1"/>
    <property type="molecule type" value="Genomic_DNA"/>
</dbReference>
<dbReference type="Pfam" id="PF00528">
    <property type="entry name" value="BPD_transp_1"/>
    <property type="match status" value="1"/>
</dbReference>
<feature type="transmembrane region" description="Helical" evidence="7">
    <location>
        <begin position="271"/>
        <end position="291"/>
    </location>
</feature>
<feature type="transmembrane region" description="Helical" evidence="7">
    <location>
        <begin position="158"/>
        <end position="178"/>
    </location>
</feature>
<comment type="caution">
    <text evidence="9">The sequence shown here is derived from an EMBL/GenBank/DDBJ whole genome shotgun (WGS) entry which is preliminary data.</text>
</comment>
<keyword evidence="10" id="KW-1185">Reference proteome</keyword>
<keyword evidence="4 7" id="KW-0812">Transmembrane</keyword>
<evidence type="ECO:0000313" key="10">
    <source>
        <dbReference type="Proteomes" id="UP001344906"/>
    </source>
</evidence>
<dbReference type="RefSeq" id="WP_338255690.1">
    <property type="nucleotide sequence ID" value="NZ_BSRI01000002.1"/>
</dbReference>
<evidence type="ECO:0000256" key="1">
    <source>
        <dbReference type="ARBA" id="ARBA00004651"/>
    </source>
</evidence>